<evidence type="ECO:0000259" key="1">
    <source>
        <dbReference type="Pfam" id="PF18962"/>
    </source>
</evidence>
<comment type="caution">
    <text evidence="2">The sequence shown here is derived from an EMBL/GenBank/DDBJ whole genome shotgun (WGS) entry which is preliminary data.</text>
</comment>
<dbReference type="EMBL" id="JAUQSY010000001">
    <property type="protein sequence ID" value="MDO7873244.1"/>
    <property type="molecule type" value="Genomic_DNA"/>
</dbReference>
<dbReference type="Proteomes" id="UP001176429">
    <property type="component" value="Unassembled WGS sequence"/>
</dbReference>
<name>A0ABT9B4S2_9BACT</name>
<reference evidence="2" key="1">
    <citation type="submission" date="2023-07" db="EMBL/GenBank/DDBJ databases">
        <authorList>
            <person name="Kim M.K."/>
        </authorList>
    </citation>
    <scope>NUCLEOTIDE SEQUENCE</scope>
    <source>
        <strain evidence="2">ASUV-10-1</strain>
    </source>
</reference>
<evidence type="ECO:0000313" key="3">
    <source>
        <dbReference type="Proteomes" id="UP001176429"/>
    </source>
</evidence>
<dbReference type="InterPro" id="IPR011047">
    <property type="entry name" value="Quinoprotein_ADH-like_sf"/>
</dbReference>
<dbReference type="InterPro" id="IPR026444">
    <property type="entry name" value="Secre_tail"/>
</dbReference>
<accession>A0ABT9B4S2</accession>
<proteinExistence type="predicted"/>
<dbReference type="RefSeq" id="WP_305004557.1">
    <property type="nucleotide sequence ID" value="NZ_JAUQSY010000001.1"/>
</dbReference>
<dbReference type="NCBIfam" id="TIGR04183">
    <property type="entry name" value="Por_Secre_tail"/>
    <property type="match status" value="1"/>
</dbReference>
<evidence type="ECO:0000313" key="2">
    <source>
        <dbReference type="EMBL" id="MDO7873244.1"/>
    </source>
</evidence>
<keyword evidence="3" id="KW-1185">Reference proteome</keyword>
<organism evidence="2 3">
    <name type="scientific">Hymenobacter aranciens</name>
    <dbReference type="NCBI Taxonomy" id="3063996"/>
    <lineage>
        <taxon>Bacteria</taxon>
        <taxon>Pseudomonadati</taxon>
        <taxon>Bacteroidota</taxon>
        <taxon>Cytophagia</taxon>
        <taxon>Cytophagales</taxon>
        <taxon>Hymenobacteraceae</taxon>
        <taxon>Hymenobacter</taxon>
    </lineage>
</organism>
<gene>
    <name evidence="2" type="ORF">Q5H93_00760</name>
</gene>
<dbReference type="Pfam" id="PF18962">
    <property type="entry name" value="Por_Secre_tail"/>
    <property type="match status" value="1"/>
</dbReference>
<dbReference type="SUPFAM" id="SSF50998">
    <property type="entry name" value="Quinoprotein alcohol dehydrogenase-like"/>
    <property type="match status" value="1"/>
</dbReference>
<protein>
    <submittedName>
        <fullName evidence="2">T9SS type A sorting domain-containing protein</fullName>
    </submittedName>
</protein>
<sequence length="432" mass="46802">MLWERAVFTPGFKETGKFMTAVRGGFVLVGESASPSPTSLYCSKINYQGDTLWTRRLRFPQALVLYARGVVEDRRGNLAVTATAFSSGNPNRSWGILAQLNSTGDTLWSRKIGDCLNSLMLGNDGGYVCGSRADTIPAICKYDSTGRQVWQRLVPYSSSRPGSIFNLVAVRGGYLLQLTSDYGGTPNKFVGISEAGAYQQERLGSLKLASQLCSASDGNVLAAGWAVTKLSPVGDTIWSRTHRIGSNSMQGMSHVVELPSGRLLAAGAWFNGTTHNLTFFLLDRNGLLLRDTLLAYYIGRQRTAGIGVTSAGDYVWAGSANDAIPYNNTPQYIQLWFALRNWDRLLATQPAQSNARAGIRLYPNPADDYATLATTDGSPLTGHWTLCDLLGRTVAAGSLPAQSTCRLPVQNLAPGVYLVRVNGSQPLRLEKK</sequence>
<feature type="domain" description="Secretion system C-terminal sorting" evidence="1">
    <location>
        <begin position="361"/>
        <end position="425"/>
    </location>
</feature>